<dbReference type="AlphaFoldDB" id="A0A267EHP0"/>
<gene>
    <name evidence="5" type="ORF">BOX15_Mlig007367g1</name>
</gene>
<protein>
    <recommendedName>
        <fullName evidence="4">PA domain-containing protein</fullName>
    </recommendedName>
</protein>
<dbReference type="Pfam" id="PF02225">
    <property type="entry name" value="PA"/>
    <property type="match status" value="1"/>
</dbReference>
<reference evidence="5 6" key="1">
    <citation type="submission" date="2017-06" db="EMBL/GenBank/DDBJ databases">
        <title>A platform for efficient transgenesis in Macrostomum lignano, a flatworm model organism for stem cell research.</title>
        <authorList>
            <person name="Berezikov E."/>
        </authorList>
    </citation>
    <scope>NUCLEOTIDE SEQUENCE [LARGE SCALE GENOMIC DNA]</scope>
    <source>
        <strain evidence="5">DV1</strain>
        <tissue evidence="5">Whole organism</tissue>
    </source>
</reference>
<accession>A0A267EHP0</accession>
<dbReference type="InterPro" id="IPR046450">
    <property type="entry name" value="PA_dom_sf"/>
</dbReference>
<keyword evidence="1" id="KW-0732">Signal</keyword>
<dbReference type="EMBL" id="NIVC01002159">
    <property type="protein sequence ID" value="PAA60369.1"/>
    <property type="molecule type" value="Genomic_DNA"/>
</dbReference>
<evidence type="ECO:0000313" key="5">
    <source>
        <dbReference type="EMBL" id="PAA60369.1"/>
    </source>
</evidence>
<evidence type="ECO:0000256" key="3">
    <source>
        <dbReference type="SAM" id="Phobius"/>
    </source>
</evidence>
<dbReference type="OrthoDB" id="206201at2759"/>
<keyword evidence="3" id="KW-1133">Transmembrane helix</keyword>
<dbReference type="Proteomes" id="UP000215902">
    <property type="component" value="Unassembled WGS sequence"/>
</dbReference>
<name>A0A267EHP0_9PLAT</name>
<keyword evidence="2" id="KW-0325">Glycoprotein</keyword>
<dbReference type="PANTHER" id="PTHR22702:SF1">
    <property type="entry name" value="PROTEASE-ASSOCIATED DOMAIN-CONTAINING PROTEIN 1"/>
    <property type="match status" value="1"/>
</dbReference>
<keyword evidence="3" id="KW-0812">Transmembrane</keyword>
<organism evidence="5 6">
    <name type="scientific">Macrostomum lignano</name>
    <dbReference type="NCBI Taxonomy" id="282301"/>
    <lineage>
        <taxon>Eukaryota</taxon>
        <taxon>Metazoa</taxon>
        <taxon>Spiralia</taxon>
        <taxon>Lophotrochozoa</taxon>
        <taxon>Platyhelminthes</taxon>
        <taxon>Rhabditophora</taxon>
        <taxon>Macrostomorpha</taxon>
        <taxon>Macrostomida</taxon>
        <taxon>Macrostomidae</taxon>
        <taxon>Macrostomum</taxon>
    </lineage>
</organism>
<evidence type="ECO:0000259" key="4">
    <source>
        <dbReference type="Pfam" id="PF02225"/>
    </source>
</evidence>
<dbReference type="PANTHER" id="PTHR22702">
    <property type="entry name" value="PROTEASE-ASSOCIATED DOMAIN-CONTAINING PROTEIN"/>
    <property type="match status" value="1"/>
</dbReference>
<evidence type="ECO:0000256" key="2">
    <source>
        <dbReference type="ARBA" id="ARBA00023180"/>
    </source>
</evidence>
<keyword evidence="6" id="KW-1185">Reference proteome</keyword>
<dbReference type="Gene3D" id="3.50.30.30">
    <property type="match status" value="1"/>
</dbReference>
<dbReference type="InterPro" id="IPR003137">
    <property type="entry name" value="PA_domain"/>
</dbReference>
<comment type="caution">
    <text evidence="5">The sequence shown here is derived from an EMBL/GenBank/DDBJ whole genome shotgun (WGS) entry which is preliminary data.</text>
</comment>
<feature type="domain" description="PA" evidence="4">
    <location>
        <begin position="92"/>
        <end position="180"/>
    </location>
</feature>
<keyword evidence="3" id="KW-0472">Membrane</keyword>
<sequence length="216" mass="23818">MNYLPVRVKAAASLQCLNSLSTFLTSILLLVLCLVANSYGKVESNIIVKTWQASASEHIYCEVLEPQAVAYFYRLSPAKDFGVQFNFTFYSAKLVFSHPAHGCSQLSNAYQVGSRIVAIERGGCSFMTKALVAQEAGALAVIVYDNEAESDVHVSMVDDGTHREVALPAMFMSGKDGHTIKHTLESLGYGYALVNLPMNLTTNQMYMMKQAPWNVW</sequence>
<proteinExistence type="predicted"/>
<dbReference type="SUPFAM" id="SSF52025">
    <property type="entry name" value="PA domain"/>
    <property type="match status" value="1"/>
</dbReference>
<evidence type="ECO:0000256" key="1">
    <source>
        <dbReference type="ARBA" id="ARBA00022729"/>
    </source>
</evidence>
<feature type="transmembrane region" description="Helical" evidence="3">
    <location>
        <begin position="20"/>
        <end position="39"/>
    </location>
</feature>
<evidence type="ECO:0000313" key="6">
    <source>
        <dbReference type="Proteomes" id="UP000215902"/>
    </source>
</evidence>